<protein>
    <recommendedName>
        <fullName evidence="3">DUF4145 domain-containing protein</fullName>
    </recommendedName>
</protein>
<evidence type="ECO:0000313" key="2">
    <source>
        <dbReference type="Proteomes" id="UP000177763"/>
    </source>
</evidence>
<dbReference type="Proteomes" id="UP000177763">
    <property type="component" value="Unassembled WGS sequence"/>
</dbReference>
<dbReference type="STRING" id="1802630.A3H26_03865"/>
<dbReference type="AlphaFoldDB" id="A0A1F4VK40"/>
<gene>
    <name evidence="1" type="ORF">A3H26_03865</name>
</gene>
<sequence>MSFLTKLLGLDRVFSRSTVSSQTEDKIKVEWKNINILLAGKAPSQLRQALISADKCLDNALGDIVDGKTLGERLKKSQNKFDRNVYNNIWEAHKIRNSLIHESGYEPPHFMLTKGIDDLKRGLEALGVFVER</sequence>
<reference evidence="1 2" key="1">
    <citation type="journal article" date="2016" name="Nat. Commun.">
        <title>Thousands of microbial genomes shed light on interconnected biogeochemical processes in an aquifer system.</title>
        <authorList>
            <person name="Anantharaman K."/>
            <person name="Brown C.T."/>
            <person name="Hug L.A."/>
            <person name="Sharon I."/>
            <person name="Castelle C.J."/>
            <person name="Probst A.J."/>
            <person name="Thomas B.C."/>
            <person name="Singh A."/>
            <person name="Wilkins M.J."/>
            <person name="Karaoz U."/>
            <person name="Brodie E.L."/>
            <person name="Williams K.H."/>
            <person name="Hubbard S.S."/>
            <person name="Banfield J.F."/>
        </authorList>
    </citation>
    <scope>NUCLEOTIDE SEQUENCE [LARGE SCALE GENOMIC DNA]</scope>
</reference>
<dbReference type="EMBL" id="MEVN01000007">
    <property type="protein sequence ID" value="OGC57686.1"/>
    <property type="molecule type" value="Genomic_DNA"/>
</dbReference>
<proteinExistence type="predicted"/>
<comment type="caution">
    <text evidence="1">The sequence shown here is derived from an EMBL/GenBank/DDBJ whole genome shotgun (WGS) entry which is preliminary data.</text>
</comment>
<evidence type="ECO:0008006" key="3">
    <source>
        <dbReference type="Google" id="ProtNLM"/>
    </source>
</evidence>
<name>A0A1F4VK40_UNCKA</name>
<accession>A0A1F4VK40</accession>
<organism evidence="1 2">
    <name type="scientific">candidate division WWE3 bacterium RIFCSPLOWO2_12_FULL_36_10</name>
    <dbReference type="NCBI Taxonomy" id="1802630"/>
    <lineage>
        <taxon>Bacteria</taxon>
        <taxon>Katanobacteria</taxon>
    </lineage>
</organism>
<evidence type="ECO:0000313" key="1">
    <source>
        <dbReference type="EMBL" id="OGC57686.1"/>
    </source>
</evidence>